<dbReference type="KEGG" id="nbg:DV706_01805"/>
<keyword evidence="2 4" id="KW-0808">Transferase</keyword>
<evidence type="ECO:0000313" key="4">
    <source>
        <dbReference type="EMBL" id="QCC53325.1"/>
    </source>
</evidence>
<dbReference type="GO" id="GO:0006400">
    <property type="term" value="P:tRNA modification"/>
    <property type="evidence" value="ECO:0007669"/>
    <property type="project" value="UniProtKB-ARBA"/>
</dbReference>
<dbReference type="RefSeq" id="WP_006068033.1">
    <property type="nucleotide sequence ID" value="NZ_CP031305.1"/>
</dbReference>
<dbReference type="CDD" id="cd02440">
    <property type="entry name" value="AdoMet_MTases"/>
    <property type="match status" value="1"/>
</dbReference>
<dbReference type="SUPFAM" id="SSF53335">
    <property type="entry name" value="S-adenosyl-L-methionine-dependent methyltransferases"/>
    <property type="match status" value="1"/>
</dbReference>
<accession>A0A4D6HIH3</accession>
<dbReference type="Proteomes" id="UP000296822">
    <property type="component" value="Chromosome"/>
</dbReference>
<dbReference type="GeneID" id="39853459"/>
<dbReference type="PANTHER" id="PTHR13069:SF21">
    <property type="entry name" value="ALKYLATED DNA REPAIR PROTEIN ALKB HOMOLOG 8"/>
    <property type="match status" value="1"/>
</dbReference>
<evidence type="ECO:0000256" key="2">
    <source>
        <dbReference type="ARBA" id="ARBA00022679"/>
    </source>
</evidence>
<dbReference type="AlphaFoldDB" id="A0A4D6HIH3"/>
<evidence type="ECO:0000313" key="5">
    <source>
        <dbReference type="EMBL" id="QCC56665.1"/>
    </source>
</evidence>
<keyword evidence="1 4" id="KW-0489">Methyltransferase</keyword>
<name>A0A4D6HIH3_9EURY</name>
<geneLocation type="plasmid" evidence="5">
    <name>unnamed1</name>
</geneLocation>
<dbReference type="InterPro" id="IPR029063">
    <property type="entry name" value="SAM-dependent_MTases_sf"/>
</dbReference>
<dbReference type="Proteomes" id="UP000296822">
    <property type="component" value="Plasmid unnamed1"/>
</dbReference>
<organism evidence="4 6">
    <name type="scientific">Natronorubrum bangense</name>
    <dbReference type="NCBI Taxonomy" id="61858"/>
    <lineage>
        <taxon>Archaea</taxon>
        <taxon>Methanobacteriati</taxon>
        <taxon>Methanobacteriota</taxon>
        <taxon>Stenosarchaea group</taxon>
        <taxon>Halobacteria</taxon>
        <taxon>Halobacteriales</taxon>
        <taxon>Natrialbaceae</taxon>
        <taxon>Natronorubrum</taxon>
    </lineage>
</organism>
<dbReference type="Gene3D" id="3.40.50.150">
    <property type="entry name" value="Vaccinia Virus protein VP39"/>
    <property type="match status" value="1"/>
</dbReference>
<dbReference type="Pfam" id="PF08241">
    <property type="entry name" value="Methyltransf_11"/>
    <property type="match status" value="1"/>
</dbReference>
<dbReference type="EMBL" id="CP031306">
    <property type="protein sequence ID" value="QCC56665.1"/>
    <property type="molecule type" value="Genomic_DNA"/>
</dbReference>
<feature type="domain" description="Methyltransferase type 11" evidence="3">
    <location>
        <begin position="60"/>
        <end position="157"/>
    </location>
</feature>
<dbReference type="GO" id="GO:0008175">
    <property type="term" value="F:tRNA methyltransferase activity"/>
    <property type="evidence" value="ECO:0007669"/>
    <property type="project" value="UniProtKB-ARBA"/>
</dbReference>
<reference evidence="4 6" key="1">
    <citation type="journal article" date="2019" name="Nat. Commun.">
        <title>A new type of DNA phosphorothioation-based antiviral system in archaea.</title>
        <authorList>
            <person name="Xiong L."/>
            <person name="Liu S."/>
            <person name="Chen S."/>
            <person name="Xiao Y."/>
            <person name="Zhu B."/>
            <person name="Gao Y."/>
            <person name="Zhang Y."/>
            <person name="Chen B."/>
            <person name="Luo J."/>
            <person name="Deng Z."/>
            <person name="Chen X."/>
            <person name="Wang L."/>
            <person name="Chen S."/>
        </authorList>
    </citation>
    <scope>NUCLEOTIDE SEQUENCE [LARGE SCALE GENOMIC DNA]</scope>
    <source>
        <strain evidence="4 6">JCM 10635</strain>
        <plasmid evidence="5 6">unnamed1</plasmid>
    </source>
</reference>
<evidence type="ECO:0000313" key="6">
    <source>
        <dbReference type="Proteomes" id="UP000296822"/>
    </source>
</evidence>
<dbReference type="InterPro" id="IPR013216">
    <property type="entry name" value="Methyltransf_11"/>
</dbReference>
<dbReference type="GO" id="GO:0032259">
    <property type="term" value="P:methylation"/>
    <property type="evidence" value="ECO:0007669"/>
    <property type="project" value="UniProtKB-KW"/>
</dbReference>
<dbReference type="KEGG" id="nbg:DV706_19455"/>
<proteinExistence type="predicted"/>
<dbReference type="EMBL" id="CP031305">
    <property type="protein sequence ID" value="QCC53325.1"/>
    <property type="molecule type" value="Genomic_DNA"/>
</dbReference>
<protein>
    <submittedName>
        <fullName evidence="4">Class I SAM-dependent methyltransferase</fullName>
    </submittedName>
</protein>
<dbReference type="InterPro" id="IPR051422">
    <property type="entry name" value="AlkB_tRNA_MeTrf/Diox"/>
</dbReference>
<keyword evidence="5" id="KW-0614">Plasmid</keyword>
<evidence type="ECO:0000256" key="1">
    <source>
        <dbReference type="ARBA" id="ARBA00022603"/>
    </source>
</evidence>
<evidence type="ECO:0000259" key="3">
    <source>
        <dbReference type="Pfam" id="PF08241"/>
    </source>
</evidence>
<sequence>MAEEQTRADTSRRAAVRDTYDRIATHFAATREYAWPEVETFVETHADGLETDSDTPLTGLDLGCGNCRHAELLAPHCEPVVGLDASRGLLETGRERACEREFEVALCQGDAARLPLATDSVDIAVYVATLHHLPTQRARRDSLDELARVLAPDGRALLSVWSTAHDKFDETEGFDTTVEWTLPGGEIVDRFYHIYSPEEFDTALEASALEVLEWEVSSGNCYATVAGAADSSPRAE</sequence>
<dbReference type="PANTHER" id="PTHR13069">
    <property type="entry name" value="ALKYLATED DNA REPAIR PROTEIN ALKB HOMOLOG 8"/>
    <property type="match status" value="1"/>
</dbReference>
<dbReference type="GO" id="GO:0008757">
    <property type="term" value="F:S-adenosylmethionine-dependent methyltransferase activity"/>
    <property type="evidence" value="ECO:0007669"/>
    <property type="project" value="InterPro"/>
</dbReference>
<gene>
    <name evidence="4" type="ORF">DV706_01805</name>
    <name evidence="5" type="ORF">DV706_19455</name>
</gene>